<keyword evidence="1" id="KW-0472">Membrane</keyword>
<keyword evidence="1" id="KW-1133">Transmembrane helix</keyword>
<evidence type="ECO:0000313" key="3">
    <source>
        <dbReference type="Proteomes" id="UP001434337"/>
    </source>
</evidence>
<sequence length="148" mass="15976">MTPRRRRAAGETGRWTRLRDPLLAAGGVAALCVATAVHDPNVPGSWLTCPYLLTTGFYCPGCGTLRALHALTGGDVAAAWAFNPLLVASLPVFAFVWVTAVRRAWLGVPRRWTPGPRLLAVLPVVVVAYWVLRNVPGLEFLGPPRPLT</sequence>
<dbReference type="InterPro" id="IPR021215">
    <property type="entry name" value="DUF2752"/>
</dbReference>
<dbReference type="Proteomes" id="UP001434337">
    <property type="component" value="Chromosome"/>
</dbReference>
<organism evidence="2 3">
    <name type="scientific">Propioniciclava soli</name>
    <dbReference type="NCBI Taxonomy" id="2775081"/>
    <lineage>
        <taxon>Bacteria</taxon>
        <taxon>Bacillati</taxon>
        <taxon>Actinomycetota</taxon>
        <taxon>Actinomycetes</taxon>
        <taxon>Propionibacteriales</taxon>
        <taxon>Propionibacteriaceae</taxon>
        <taxon>Propioniciclava</taxon>
    </lineage>
</organism>
<feature type="transmembrane region" description="Helical" evidence="1">
    <location>
        <begin position="77"/>
        <end position="100"/>
    </location>
</feature>
<name>A0ABZ3C8T5_9ACTN</name>
<dbReference type="Pfam" id="PF10825">
    <property type="entry name" value="DUF2752"/>
    <property type="match status" value="1"/>
</dbReference>
<reference evidence="2 3" key="1">
    <citation type="journal article" date="2023" name="Environ Microbiome">
        <title>A coral-associated actinobacterium mitigates coral bleaching under heat stress.</title>
        <authorList>
            <person name="Li J."/>
            <person name="Zou Y."/>
            <person name="Li Q."/>
            <person name="Zhang J."/>
            <person name="Bourne D.G."/>
            <person name="Lyu Y."/>
            <person name="Liu C."/>
            <person name="Zhang S."/>
        </authorList>
    </citation>
    <scope>NUCLEOTIDE SEQUENCE [LARGE SCALE GENOMIC DNA]</scope>
    <source>
        <strain evidence="2 3">SCSIO 13291</strain>
    </source>
</reference>
<keyword evidence="3" id="KW-1185">Reference proteome</keyword>
<dbReference type="RefSeq" id="WP_342372291.1">
    <property type="nucleotide sequence ID" value="NZ_CP115965.1"/>
</dbReference>
<dbReference type="EMBL" id="CP115965">
    <property type="protein sequence ID" value="WZW98165.1"/>
    <property type="molecule type" value="Genomic_DNA"/>
</dbReference>
<accession>A0ABZ3C8T5</accession>
<evidence type="ECO:0000313" key="2">
    <source>
        <dbReference type="EMBL" id="WZW98165.1"/>
    </source>
</evidence>
<protein>
    <submittedName>
        <fullName evidence="2">DUF2752 domain-containing protein</fullName>
    </submittedName>
</protein>
<evidence type="ECO:0000256" key="1">
    <source>
        <dbReference type="SAM" id="Phobius"/>
    </source>
</evidence>
<gene>
    <name evidence="2" type="ORF">PCC79_14935</name>
</gene>
<feature type="transmembrane region" description="Helical" evidence="1">
    <location>
        <begin position="112"/>
        <end position="132"/>
    </location>
</feature>
<feature type="transmembrane region" description="Helical" evidence="1">
    <location>
        <begin position="21"/>
        <end position="38"/>
    </location>
</feature>
<proteinExistence type="predicted"/>
<keyword evidence="1" id="KW-0812">Transmembrane</keyword>